<evidence type="ECO:0000256" key="2">
    <source>
        <dbReference type="ARBA" id="ARBA00022723"/>
    </source>
</evidence>
<dbReference type="Pfam" id="PF06220">
    <property type="entry name" value="zf-U1"/>
    <property type="match status" value="1"/>
</dbReference>
<feature type="compositionally biased region" description="Basic and acidic residues" evidence="6">
    <location>
        <begin position="264"/>
        <end position="279"/>
    </location>
</feature>
<proteinExistence type="predicted"/>
<keyword evidence="3" id="KW-0863">Zinc-finger</keyword>
<feature type="region of interest" description="Disordered" evidence="6">
    <location>
        <begin position="86"/>
        <end position="115"/>
    </location>
</feature>
<sequence length="331" mass="37313">MSEYWVSKKKYFCKYCDIYIADDAPSRQQHENGMRHKGNTERFIRGLYKGSEKRKKDAEEEKRDMARVEQAARAAFAQDVAFGLAKPTTDPITSTPAAPRKPTPKPSNPFANYSTAASLGYQDNDHYSTEAERRRTQGVVGDWELVAKSLAPSPAVDIDSFESEVDKRVKRAAETIMDEEDVRQFKLRKKTMTSEEIYDPGSIPIKLKKEEPVEPFPVVMPPPSLETRTKTSTPKWTTVQWKRPGETTQEEHREQAAIPLEPSIKTEEQTGYNDSRDHIPPPVAITEPTIEASTIKIEGFSPAPAETVSSSGSIFRKRKILVGGNRGRRIL</sequence>
<evidence type="ECO:0000259" key="7">
    <source>
        <dbReference type="PROSITE" id="PS50171"/>
    </source>
</evidence>
<dbReference type="InterPro" id="IPR003604">
    <property type="entry name" value="Matrin/U1-like-C_Znf_C2H2"/>
</dbReference>
<keyword evidence="2" id="KW-0479">Metal-binding</keyword>
<dbReference type="OrthoDB" id="191651at2759"/>
<dbReference type="PROSITE" id="PS50171">
    <property type="entry name" value="ZF_MATRIN"/>
    <property type="match status" value="1"/>
</dbReference>
<keyword evidence="9" id="KW-1185">Reference proteome</keyword>
<dbReference type="PANTHER" id="PTHR13173">
    <property type="entry name" value="WW DOMAIN BINDING PROTEIN 4"/>
    <property type="match status" value="1"/>
</dbReference>
<dbReference type="GO" id="GO:0000398">
    <property type="term" value="P:mRNA splicing, via spliceosome"/>
    <property type="evidence" value="ECO:0007669"/>
    <property type="project" value="InterPro"/>
</dbReference>
<dbReference type="Gene3D" id="3.30.160.60">
    <property type="entry name" value="Classic Zinc Finger"/>
    <property type="match status" value="1"/>
</dbReference>
<feature type="region of interest" description="Disordered" evidence="6">
    <location>
        <begin position="243"/>
        <end position="282"/>
    </location>
</feature>
<evidence type="ECO:0000256" key="4">
    <source>
        <dbReference type="ARBA" id="ARBA00022833"/>
    </source>
</evidence>
<gene>
    <name evidence="8" type="ORF">BDZ94DRAFT_1254931</name>
</gene>
<evidence type="ECO:0000256" key="3">
    <source>
        <dbReference type="ARBA" id="ARBA00022771"/>
    </source>
</evidence>
<name>A0A9P5YAR7_9AGAR</name>
<evidence type="ECO:0000313" key="8">
    <source>
        <dbReference type="EMBL" id="KAF9464951.1"/>
    </source>
</evidence>
<dbReference type="InterPro" id="IPR036236">
    <property type="entry name" value="Znf_C2H2_sf"/>
</dbReference>
<dbReference type="GO" id="GO:0008270">
    <property type="term" value="F:zinc ion binding"/>
    <property type="evidence" value="ECO:0007669"/>
    <property type="project" value="UniProtKB-KW"/>
</dbReference>
<dbReference type="SUPFAM" id="SSF57667">
    <property type="entry name" value="beta-beta-alpha zinc fingers"/>
    <property type="match status" value="1"/>
</dbReference>
<dbReference type="GO" id="GO:0003723">
    <property type="term" value="F:RNA binding"/>
    <property type="evidence" value="ECO:0007669"/>
    <property type="project" value="TreeGrafter"/>
</dbReference>
<dbReference type="GO" id="GO:0071011">
    <property type="term" value="C:precatalytic spliceosome"/>
    <property type="evidence" value="ECO:0007669"/>
    <property type="project" value="TreeGrafter"/>
</dbReference>
<dbReference type="InterPro" id="IPR000690">
    <property type="entry name" value="Matrin/U1-C_Znf_C2H2"/>
</dbReference>
<comment type="subcellular location">
    <subcellularLocation>
        <location evidence="1">Nucleus</location>
    </subcellularLocation>
</comment>
<dbReference type="InterPro" id="IPR040023">
    <property type="entry name" value="WBP4"/>
</dbReference>
<evidence type="ECO:0000313" key="9">
    <source>
        <dbReference type="Proteomes" id="UP000807353"/>
    </source>
</evidence>
<evidence type="ECO:0000256" key="6">
    <source>
        <dbReference type="SAM" id="MobiDB-lite"/>
    </source>
</evidence>
<feature type="compositionally biased region" description="Basic and acidic residues" evidence="6">
    <location>
        <begin position="243"/>
        <end position="255"/>
    </location>
</feature>
<dbReference type="AlphaFoldDB" id="A0A9P5YAR7"/>
<evidence type="ECO:0000256" key="5">
    <source>
        <dbReference type="ARBA" id="ARBA00023242"/>
    </source>
</evidence>
<protein>
    <recommendedName>
        <fullName evidence="7">Matrin-type domain-containing protein</fullName>
    </recommendedName>
</protein>
<dbReference type="EMBL" id="MU150250">
    <property type="protein sequence ID" value="KAF9464951.1"/>
    <property type="molecule type" value="Genomic_DNA"/>
</dbReference>
<dbReference type="InterPro" id="IPR013085">
    <property type="entry name" value="U1-CZ_Znf_C2H2"/>
</dbReference>
<keyword evidence="4" id="KW-0862">Zinc</keyword>
<dbReference type="PANTHER" id="PTHR13173:SF10">
    <property type="entry name" value="WW DOMAIN-BINDING PROTEIN 4"/>
    <property type="match status" value="1"/>
</dbReference>
<accession>A0A9P5YAR7</accession>
<feature type="region of interest" description="Disordered" evidence="6">
    <location>
        <begin position="27"/>
        <end position="66"/>
    </location>
</feature>
<dbReference type="SMART" id="SM00451">
    <property type="entry name" value="ZnF_U1"/>
    <property type="match status" value="1"/>
</dbReference>
<dbReference type="Proteomes" id="UP000807353">
    <property type="component" value="Unassembled WGS sequence"/>
</dbReference>
<feature type="domain" description="Matrin-type" evidence="7">
    <location>
        <begin position="11"/>
        <end position="42"/>
    </location>
</feature>
<organism evidence="8 9">
    <name type="scientific">Collybia nuda</name>
    <dbReference type="NCBI Taxonomy" id="64659"/>
    <lineage>
        <taxon>Eukaryota</taxon>
        <taxon>Fungi</taxon>
        <taxon>Dikarya</taxon>
        <taxon>Basidiomycota</taxon>
        <taxon>Agaricomycotina</taxon>
        <taxon>Agaricomycetes</taxon>
        <taxon>Agaricomycetidae</taxon>
        <taxon>Agaricales</taxon>
        <taxon>Tricholomatineae</taxon>
        <taxon>Clitocybaceae</taxon>
        <taxon>Collybia</taxon>
    </lineage>
</organism>
<comment type="caution">
    <text evidence="8">The sequence shown here is derived from an EMBL/GenBank/DDBJ whole genome shotgun (WGS) entry which is preliminary data.</text>
</comment>
<evidence type="ECO:0000256" key="1">
    <source>
        <dbReference type="ARBA" id="ARBA00004123"/>
    </source>
</evidence>
<reference evidence="8" key="1">
    <citation type="submission" date="2020-11" db="EMBL/GenBank/DDBJ databases">
        <authorList>
            <consortium name="DOE Joint Genome Institute"/>
            <person name="Ahrendt S."/>
            <person name="Riley R."/>
            <person name="Andreopoulos W."/>
            <person name="Labutti K."/>
            <person name="Pangilinan J."/>
            <person name="Ruiz-Duenas F.J."/>
            <person name="Barrasa J.M."/>
            <person name="Sanchez-Garcia M."/>
            <person name="Camarero S."/>
            <person name="Miyauchi S."/>
            <person name="Serrano A."/>
            <person name="Linde D."/>
            <person name="Babiker R."/>
            <person name="Drula E."/>
            <person name="Ayuso-Fernandez I."/>
            <person name="Pacheco R."/>
            <person name="Padilla G."/>
            <person name="Ferreira P."/>
            <person name="Barriuso J."/>
            <person name="Kellner H."/>
            <person name="Castanera R."/>
            <person name="Alfaro M."/>
            <person name="Ramirez L."/>
            <person name="Pisabarro A.G."/>
            <person name="Kuo A."/>
            <person name="Tritt A."/>
            <person name="Lipzen A."/>
            <person name="He G."/>
            <person name="Yan M."/>
            <person name="Ng V."/>
            <person name="Cullen D."/>
            <person name="Martin F."/>
            <person name="Rosso M.-N."/>
            <person name="Henrissat B."/>
            <person name="Hibbett D."/>
            <person name="Martinez A.T."/>
            <person name="Grigoriev I.V."/>
        </authorList>
    </citation>
    <scope>NUCLEOTIDE SEQUENCE</scope>
    <source>
        <strain evidence="8">CBS 247.69</strain>
    </source>
</reference>
<keyword evidence="5" id="KW-0539">Nucleus</keyword>